<name>A0ABP0EAF1_9ASCO</name>
<keyword evidence="4" id="KW-0833">Ubl conjugation pathway</keyword>
<evidence type="ECO:0000256" key="2">
    <source>
        <dbReference type="ARBA" id="ARBA00022618"/>
    </source>
</evidence>
<feature type="region of interest" description="Disordered" evidence="6">
    <location>
        <begin position="186"/>
        <end position="207"/>
    </location>
</feature>
<protein>
    <recommendedName>
        <fullName evidence="9">Anaphase-promoting complex subunit 13</fullName>
    </recommendedName>
</protein>
<keyword evidence="2" id="KW-0132">Cell division</keyword>
<evidence type="ECO:0008006" key="9">
    <source>
        <dbReference type="Google" id="ProtNLM"/>
    </source>
</evidence>
<organism evidence="7 8">
    <name type="scientific">[Candida] anglica</name>
    <dbReference type="NCBI Taxonomy" id="148631"/>
    <lineage>
        <taxon>Eukaryota</taxon>
        <taxon>Fungi</taxon>
        <taxon>Dikarya</taxon>
        <taxon>Ascomycota</taxon>
        <taxon>Saccharomycotina</taxon>
        <taxon>Pichiomycetes</taxon>
        <taxon>Debaryomycetaceae</taxon>
        <taxon>Kurtzmaniella</taxon>
    </lineage>
</organism>
<evidence type="ECO:0000256" key="6">
    <source>
        <dbReference type="SAM" id="MobiDB-lite"/>
    </source>
</evidence>
<evidence type="ECO:0000256" key="1">
    <source>
        <dbReference type="ARBA" id="ARBA00006940"/>
    </source>
</evidence>
<gene>
    <name evidence="7" type="ORF">CAAN4_B03092</name>
</gene>
<sequence>MSTRDSHFSFIHLEDPNHVLHMEKWQDNPIPFDDIDTQALFDATANLFPQYLLEEEEDGGIPISSSTIGAKIIKDRKLLKDRTWQDLGIFDRFLEESAPKRRDETILKSVYTKSHNPVYDVDNEHPELTMAEFLSSGYEVDMVDEHEISSSDIVNDSIMGNTGDLSLTSSDLLGPSGNFSMNVRSSSVNSNAVQTPRPPRTRQLSTDRNFQTPITRIIR</sequence>
<dbReference type="InterPro" id="IPR008401">
    <property type="entry name" value="Apc13"/>
</dbReference>
<dbReference type="Pfam" id="PF05839">
    <property type="entry name" value="Apc13p"/>
    <property type="match status" value="1"/>
</dbReference>
<evidence type="ECO:0000256" key="4">
    <source>
        <dbReference type="ARBA" id="ARBA00022786"/>
    </source>
</evidence>
<proteinExistence type="inferred from homology"/>
<reference evidence="7 8" key="1">
    <citation type="submission" date="2024-01" db="EMBL/GenBank/DDBJ databases">
        <authorList>
            <consortium name="Genoscope - CEA"/>
            <person name="William W."/>
        </authorList>
    </citation>
    <scope>NUCLEOTIDE SEQUENCE [LARGE SCALE GENOMIC DNA]</scope>
    <source>
        <strain evidence="7 8">29B2s-10</strain>
    </source>
</reference>
<comment type="similarity">
    <text evidence="1">Belongs to the APC13 family.</text>
</comment>
<evidence type="ECO:0000256" key="3">
    <source>
        <dbReference type="ARBA" id="ARBA00022776"/>
    </source>
</evidence>
<dbReference type="Proteomes" id="UP001497600">
    <property type="component" value="Chromosome B"/>
</dbReference>
<evidence type="ECO:0000256" key="5">
    <source>
        <dbReference type="ARBA" id="ARBA00023306"/>
    </source>
</evidence>
<keyword evidence="5" id="KW-0131">Cell cycle</keyword>
<accession>A0ABP0EAF1</accession>
<keyword evidence="8" id="KW-1185">Reference proteome</keyword>
<evidence type="ECO:0000313" key="7">
    <source>
        <dbReference type="EMBL" id="CAK7896030.1"/>
    </source>
</evidence>
<keyword evidence="3" id="KW-0498">Mitosis</keyword>
<evidence type="ECO:0000313" key="8">
    <source>
        <dbReference type="Proteomes" id="UP001497600"/>
    </source>
</evidence>
<dbReference type="EMBL" id="OZ004254">
    <property type="protein sequence ID" value="CAK7896030.1"/>
    <property type="molecule type" value="Genomic_DNA"/>
</dbReference>